<dbReference type="EMBL" id="MFJU01000040">
    <property type="protein sequence ID" value="OGG33436.1"/>
    <property type="molecule type" value="Genomic_DNA"/>
</dbReference>
<proteinExistence type="predicted"/>
<sequence length="136" mass="15532">MSAERNIGHGTVTIGTLKLILEAFNRHDLDTIMEFFSDDCSFDFPRGPEPWGQRFIGKEKVREALTSRFKGIPDVHYGDDRHWVSANMDMGVSVWTLTGTTTSGVSLEVRGCDLWEFQNGKINRKDSYWKIIEPMS</sequence>
<dbReference type="Pfam" id="PF12680">
    <property type="entry name" value="SnoaL_2"/>
    <property type="match status" value="1"/>
</dbReference>
<feature type="domain" description="SnoaL-like" evidence="1">
    <location>
        <begin position="21"/>
        <end position="124"/>
    </location>
</feature>
<dbReference type="AlphaFoldDB" id="A0A1F6B926"/>
<evidence type="ECO:0000313" key="3">
    <source>
        <dbReference type="Proteomes" id="UP000176228"/>
    </source>
</evidence>
<reference evidence="2 3" key="1">
    <citation type="journal article" date="2016" name="Nat. Commun.">
        <title>Thousands of microbial genomes shed light on interconnected biogeochemical processes in an aquifer system.</title>
        <authorList>
            <person name="Anantharaman K."/>
            <person name="Brown C.T."/>
            <person name="Hug L.A."/>
            <person name="Sharon I."/>
            <person name="Castelle C.J."/>
            <person name="Probst A.J."/>
            <person name="Thomas B.C."/>
            <person name="Singh A."/>
            <person name="Wilkins M.J."/>
            <person name="Karaoz U."/>
            <person name="Brodie E.L."/>
            <person name="Williams K.H."/>
            <person name="Hubbard S.S."/>
            <person name="Banfield J.F."/>
        </authorList>
    </citation>
    <scope>NUCLEOTIDE SEQUENCE [LARGE SCALE GENOMIC DNA]</scope>
</reference>
<dbReference type="Proteomes" id="UP000176228">
    <property type="component" value="Unassembled WGS sequence"/>
</dbReference>
<dbReference type="SUPFAM" id="SSF54427">
    <property type="entry name" value="NTF2-like"/>
    <property type="match status" value="1"/>
</dbReference>
<organism evidence="2 3">
    <name type="scientific">Candidatus Gottesmanbacteria bacterium RIFCSPLOWO2_01_FULL_42_22</name>
    <dbReference type="NCBI Taxonomy" id="1798391"/>
    <lineage>
        <taxon>Bacteria</taxon>
        <taxon>Candidatus Gottesmaniibacteriota</taxon>
    </lineage>
</organism>
<gene>
    <name evidence="2" type="ORF">A2968_02600</name>
</gene>
<dbReference type="Gene3D" id="3.10.450.50">
    <property type="match status" value="1"/>
</dbReference>
<evidence type="ECO:0000313" key="2">
    <source>
        <dbReference type="EMBL" id="OGG33436.1"/>
    </source>
</evidence>
<dbReference type="InterPro" id="IPR032710">
    <property type="entry name" value="NTF2-like_dom_sf"/>
</dbReference>
<dbReference type="STRING" id="1798391.A2968_02600"/>
<accession>A0A1F6B926</accession>
<evidence type="ECO:0000259" key="1">
    <source>
        <dbReference type="Pfam" id="PF12680"/>
    </source>
</evidence>
<protein>
    <submittedName>
        <fullName evidence="2">DUF4440 domain-containing protein</fullName>
    </submittedName>
</protein>
<name>A0A1F6B926_9BACT</name>
<dbReference type="InterPro" id="IPR037401">
    <property type="entry name" value="SnoaL-like"/>
</dbReference>
<comment type="caution">
    <text evidence="2">The sequence shown here is derived from an EMBL/GenBank/DDBJ whole genome shotgun (WGS) entry which is preliminary data.</text>
</comment>